<organism evidence="1 2">
    <name type="scientific">Paenibacillus silvae</name>
    <dbReference type="NCBI Taxonomy" id="1325358"/>
    <lineage>
        <taxon>Bacteria</taxon>
        <taxon>Bacillati</taxon>
        <taxon>Bacillota</taxon>
        <taxon>Bacilli</taxon>
        <taxon>Bacillales</taxon>
        <taxon>Paenibacillaceae</taxon>
        <taxon>Paenibacillus</taxon>
    </lineage>
</organism>
<protein>
    <recommendedName>
        <fullName evidence="3">DGQHR domain-containing protein</fullName>
    </recommendedName>
</protein>
<evidence type="ECO:0008006" key="3">
    <source>
        <dbReference type="Google" id="ProtNLM"/>
    </source>
</evidence>
<dbReference type="EMBL" id="BMFU01000001">
    <property type="protein sequence ID" value="GGH46508.1"/>
    <property type="molecule type" value="Genomic_DNA"/>
</dbReference>
<keyword evidence="2" id="KW-1185">Reference proteome</keyword>
<dbReference type="InterPro" id="IPR017642">
    <property type="entry name" value="DNA_S_mod_DndB"/>
</dbReference>
<dbReference type="RefSeq" id="WP_188591406.1">
    <property type="nucleotide sequence ID" value="NZ_BMFU01000001.1"/>
</dbReference>
<proteinExistence type="predicted"/>
<gene>
    <name evidence="1" type="primary">yopQ</name>
    <name evidence="1" type="ORF">GCM10008014_09210</name>
</gene>
<sequence>MKIDRSEIEKLIITQLEEISDSKKLKYQFKYQLIELNISVEVIDSLLKKAEYVSQYITQIDASILYGVCQALFNVTGKEQLDPNQLFGKREIRDAQDNLKSILQKRMELPISFSDTTMLKYDSYITKIAITDLVRMSESQLIVYDYETQRGAKYAVNQSEGVVKTPIVNKASVKRIASKMAANHYFEDMITLNVFSTEVDPVAYYEDSRTLTINDGAVISILDGFHRLKGAIAALQMNPNLDLDMILSIRSYDHETAQKYFGQINTINVLKKERRDELAQERMSDKVVAILQRKSEIGKQIASATTVNDLAGELTTFDIMSFSIDRMYHFDRQLDVIKTSNYLNDFFTYLVGSYPEEFSIDADKRKTPIMSHPLMFIGYIVLSKFMKDLDIGLDQIEQYVNCIISDYKELEILLNAKKSLTGNKRIRNQIINHFESKLRGE</sequence>
<accession>A0ABQ1Z1G5</accession>
<dbReference type="Pfam" id="PF14072">
    <property type="entry name" value="DndB"/>
    <property type="match status" value="1"/>
</dbReference>
<dbReference type="Proteomes" id="UP000652153">
    <property type="component" value="Unassembled WGS sequence"/>
</dbReference>
<reference evidence="2" key="1">
    <citation type="journal article" date="2019" name="Int. J. Syst. Evol. Microbiol.">
        <title>The Global Catalogue of Microorganisms (GCM) 10K type strain sequencing project: providing services to taxonomists for standard genome sequencing and annotation.</title>
        <authorList>
            <consortium name="The Broad Institute Genomics Platform"/>
            <consortium name="The Broad Institute Genome Sequencing Center for Infectious Disease"/>
            <person name="Wu L."/>
            <person name="Ma J."/>
        </authorList>
    </citation>
    <scope>NUCLEOTIDE SEQUENCE [LARGE SCALE GENOMIC DNA]</scope>
    <source>
        <strain evidence="2">CGMCC 1.12770</strain>
    </source>
</reference>
<evidence type="ECO:0000313" key="2">
    <source>
        <dbReference type="Proteomes" id="UP000652153"/>
    </source>
</evidence>
<name>A0ABQ1Z1G5_9BACL</name>
<comment type="caution">
    <text evidence="1">The sequence shown here is derived from an EMBL/GenBank/DDBJ whole genome shotgun (WGS) entry which is preliminary data.</text>
</comment>
<evidence type="ECO:0000313" key="1">
    <source>
        <dbReference type="EMBL" id="GGH46508.1"/>
    </source>
</evidence>